<protein>
    <submittedName>
        <fullName evidence="2">Uncharacterized protein</fullName>
    </submittedName>
</protein>
<reference evidence="2 3" key="2">
    <citation type="journal article" date="2023" name="Mol. Biol. Evol.">
        <title>Genomics of Secondarily Temperate Adaptation in the Only Non-Antarctic Icefish.</title>
        <authorList>
            <person name="Rivera-Colon A.G."/>
            <person name="Rayamajhi N."/>
            <person name="Minhas B.F."/>
            <person name="Madrigal G."/>
            <person name="Bilyk K.T."/>
            <person name="Yoon V."/>
            <person name="Hune M."/>
            <person name="Gregory S."/>
            <person name="Cheng C.H.C."/>
            <person name="Catchen J.M."/>
        </authorList>
    </citation>
    <scope>NUCLEOTIDE SEQUENCE [LARGE SCALE GENOMIC DNA]</scope>
    <source>
        <strain evidence="2">JMC-PN-2008</strain>
    </source>
</reference>
<feature type="compositionally biased region" description="Low complexity" evidence="1">
    <location>
        <begin position="87"/>
        <end position="104"/>
    </location>
</feature>
<evidence type="ECO:0000313" key="2">
    <source>
        <dbReference type="EMBL" id="KAK5865637.1"/>
    </source>
</evidence>
<organism evidence="2 3">
    <name type="scientific">Eleginops maclovinus</name>
    <name type="common">Patagonian blennie</name>
    <name type="synonym">Eleginus maclovinus</name>
    <dbReference type="NCBI Taxonomy" id="56733"/>
    <lineage>
        <taxon>Eukaryota</taxon>
        <taxon>Metazoa</taxon>
        <taxon>Chordata</taxon>
        <taxon>Craniata</taxon>
        <taxon>Vertebrata</taxon>
        <taxon>Euteleostomi</taxon>
        <taxon>Actinopterygii</taxon>
        <taxon>Neopterygii</taxon>
        <taxon>Teleostei</taxon>
        <taxon>Neoteleostei</taxon>
        <taxon>Acanthomorphata</taxon>
        <taxon>Eupercaria</taxon>
        <taxon>Perciformes</taxon>
        <taxon>Notothenioidei</taxon>
        <taxon>Eleginopidae</taxon>
        <taxon>Eleginops</taxon>
    </lineage>
</organism>
<evidence type="ECO:0000256" key="1">
    <source>
        <dbReference type="SAM" id="MobiDB-lite"/>
    </source>
</evidence>
<keyword evidence="3" id="KW-1185">Reference proteome</keyword>
<proteinExistence type="predicted"/>
<sequence length="104" mass="11382">MEHSIGSIVSKIDAVIVKLETMECAKLKHRDVLGRLLDGVMEDERLGTDTDRLVSEELERYESDDMVSQVSHAQPATPIGPRPRPHSSLSTDGLDTSTTVSGHV</sequence>
<name>A0AAN7XS64_ELEMC</name>
<feature type="region of interest" description="Disordered" evidence="1">
    <location>
        <begin position="60"/>
        <end position="104"/>
    </location>
</feature>
<dbReference type="EMBL" id="JAUZQC010000009">
    <property type="protein sequence ID" value="KAK5865637.1"/>
    <property type="molecule type" value="Genomic_DNA"/>
</dbReference>
<evidence type="ECO:0000313" key="3">
    <source>
        <dbReference type="Proteomes" id="UP001346869"/>
    </source>
</evidence>
<dbReference type="AlphaFoldDB" id="A0AAN7XS64"/>
<dbReference type="Gene3D" id="1.20.5.340">
    <property type="match status" value="1"/>
</dbReference>
<dbReference type="Proteomes" id="UP001346869">
    <property type="component" value="Unassembled WGS sequence"/>
</dbReference>
<reference evidence="2 3" key="1">
    <citation type="journal article" date="2023" name="Genes (Basel)">
        <title>Chromosome-Level Genome Assembly and Circadian Gene Repertoire of the Patagonia Blennie Eleginops maclovinus-The Closest Ancestral Proxy of Antarctic Cryonotothenioids.</title>
        <authorList>
            <person name="Cheng C.C."/>
            <person name="Rivera-Colon A.G."/>
            <person name="Minhas B.F."/>
            <person name="Wilson L."/>
            <person name="Rayamajhi N."/>
            <person name="Vargas-Chacoff L."/>
            <person name="Catchen J.M."/>
        </authorList>
    </citation>
    <scope>NUCLEOTIDE SEQUENCE [LARGE SCALE GENOMIC DNA]</scope>
    <source>
        <strain evidence="2">JMC-PN-2008</strain>
    </source>
</reference>
<comment type="caution">
    <text evidence="2">The sequence shown here is derived from an EMBL/GenBank/DDBJ whole genome shotgun (WGS) entry which is preliminary data.</text>
</comment>
<dbReference type="FunFam" id="1.20.5.340:FF:000020">
    <property type="entry name" value="polycystin-2 isoform X1"/>
    <property type="match status" value="1"/>
</dbReference>
<accession>A0AAN7XS64</accession>
<gene>
    <name evidence="2" type="ORF">PBY51_019889</name>
</gene>